<dbReference type="InterPro" id="IPR050621">
    <property type="entry name" value="Tudor_domain_containing"/>
</dbReference>
<feature type="compositionally biased region" description="Basic and acidic residues" evidence="1">
    <location>
        <begin position="1937"/>
        <end position="1963"/>
    </location>
</feature>
<feature type="region of interest" description="Disordered" evidence="1">
    <location>
        <begin position="1704"/>
        <end position="1831"/>
    </location>
</feature>
<reference evidence="3" key="3">
    <citation type="submission" date="2025-09" db="UniProtKB">
        <authorList>
            <consortium name="Ensembl"/>
        </authorList>
    </citation>
    <scope>IDENTIFICATION</scope>
</reference>
<dbReference type="Proteomes" id="UP000694680">
    <property type="component" value="Chromosome 24"/>
</dbReference>
<feature type="domain" description="Tudor" evidence="2">
    <location>
        <begin position="762"/>
        <end position="821"/>
    </location>
</feature>
<feature type="region of interest" description="Disordered" evidence="1">
    <location>
        <begin position="2104"/>
        <end position="2135"/>
    </location>
</feature>
<feature type="domain" description="Tudor" evidence="2">
    <location>
        <begin position="288"/>
        <end position="347"/>
    </location>
</feature>
<reference evidence="3" key="1">
    <citation type="submission" date="2020-06" db="EMBL/GenBank/DDBJ databases">
        <authorList>
            <consortium name="Wellcome Sanger Institute Data Sharing"/>
        </authorList>
    </citation>
    <scope>NUCLEOTIDE SEQUENCE [LARGE SCALE GENOMIC DNA]</scope>
</reference>
<evidence type="ECO:0000259" key="2">
    <source>
        <dbReference type="PROSITE" id="PS50304"/>
    </source>
</evidence>
<organism evidence="3 4">
    <name type="scientific">Gouania willdenowi</name>
    <name type="common">Blunt-snouted clingfish</name>
    <name type="synonym">Lepadogaster willdenowi</name>
    <dbReference type="NCBI Taxonomy" id="441366"/>
    <lineage>
        <taxon>Eukaryota</taxon>
        <taxon>Metazoa</taxon>
        <taxon>Chordata</taxon>
        <taxon>Craniata</taxon>
        <taxon>Vertebrata</taxon>
        <taxon>Euteleostomi</taxon>
        <taxon>Actinopterygii</taxon>
        <taxon>Neopterygii</taxon>
        <taxon>Teleostei</taxon>
        <taxon>Neoteleostei</taxon>
        <taxon>Acanthomorphata</taxon>
        <taxon>Ovalentaria</taxon>
        <taxon>Blenniimorphae</taxon>
        <taxon>Blenniiformes</taxon>
        <taxon>Gobiesocoidei</taxon>
        <taxon>Gobiesocidae</taxon>
        <taxon>Gobiesocinae</taxon>
        <taxon>Gouania</taxon>
    </lineage>
</organism>
<dbReference type="FunFam" id="2.30.30.140:FF:000018">
    <property type="entry name" value="Serine/threonine-protein kinase 31"/>
    <property type="match status" value="2"/>
</dbReference>
<feature type="compositionally biased region" description="Basic and acidic residues" evidence="1">
    <location>
        <begin position="1766"/>
        <end position="1783"/>
    </location>
</feature>
<dbReference type="CTD" id="565665"/>
<dbReference type="InterPro" id="IPR035437">
    <property type="entry name" value="SNase_OB-fold_sf"/>
</dbReference>
<feature type="compositionally biased region" description="Acidic residues" evidence="1">
    <location>
        <begin position="2023"/>
        <end position="2039"/>
    </location>
</feature>
<evidence type="ECO:0000313" key="4">
    <source>
        <dbReference type="Proteomes" id="UP000694680"/>
    </source>
</evidence>
<accession>A0A8C5I420</accession>
<feature type="region of interest" description="Disordered" evidence="1">
    <location>
        <begin position="1639"/>
        <end position="1691"/>
    </location>
</feature>
<dbReference type="PANTHER" id="PTHR22948">
    <property type="entry name" value="TUDOR DOMAIN CONTAINING PROTEIN"/>
    <property type="match status" value="1"/>
</dbReference>
<evidence type="ECO:0000256" key="1">
    <source>
        <dbReference type="SAM" id="MobiDB-lite"/>
    </source>
</evidence>
<dbReference type="PANTHER" id="PTHR22948:SF15">
    <property type="entry name" value="TUDOR DOMAIN-CONTAINING PROTEIN 6"/>
    <property type="match status" value="1"/>
</dbReference>
<feature type="compositionally biased region" description="Basic and acidic residues" evidence="1">
    <location>
        <begin position="1676"/>
        <end position="1685"/>
    </location>
</feature>
<feature type="domain" description="Tudor" evidence="2">
    <location>
        <begin position="1289"/>
        <end position="1348"/>
    </location>
</feature>
<feature type="domain" description="Tudor" evidence="2">
    <location>
        <begin position="521"/>
        <end position="578"/>
    </location>
</feature>
<gene>
    <name evidence="3" type="primary">tdrd6</name>
</gene>
<feature type="domain" description="Tudor" evidence="2">
    <location>
        <begin position="1505"/>
        <end position="1563"/>
    </location>
</feature>
<protein>
    <submittedName>
        <fullName evidence="3">Tudor domain-containing protein 6-like</fullName>
    </submittedName>
</protein>
<dbReference type="OrthoDB" id="9989103at2759"/>
<feature type="region of interest" description="Disordered" evidence="1">
    <location>
        <begin position="1854"/>
        <end position="2039"/>
    </location>
</feature>
<name>A0A8C5I420_GOUWI</name>
<feature type="region of interest" description="Disordered" evidence="1">
    <location>
        <begin position="1112"/>
        <end position="1171"/>
    </location>
</feature>
<dbReference type="PROSITE" id="PS50304">
    <property type="entry name" value="TUDOR"/>
    <property type="match status" value="6"/>
</dbReference>
<dbReference type="Gene3D" id="2.30.30.140">
    <property type="match status" value="6"/>
</dbReference>
<feature type="compositionally biased region" description="Low complexity" evidence="1">
    <location>
        <begin position="1807"/>
        <end position="1817"/>
    </location>
</feature>
<feature type="compositionally biased region" description="Polar residues" evidence="1">
    <location>
        <begin position="1854"/>
        <end position="1872"/>
    </location>
</feature>
<feature type="compositionally biased region" description="Polar residues" evidence="1">
    <location>
        <begin position="1754"/>
        <end position="1764"/>
    </location>
</feature>
<keyword evidence="4" id="KW-1185">Reference proteome</keyword>
<feature type="compositionally biased region" description="Polar residues" evidence="1">
    <location>
        <begin position="1128"/>
        <end position="1144"/>
    </location>
</feature>
<evidence type="ECO:0000313" key="3">
    <source>
        <dbReference type="Ensembl" id="ENSGWIP00000054171.1"/>
    </source>
</evidence>
<dbReference type="SUPFAM" id="SSF63748">
    <property type="entry name" value="Tudor/PWWP/MBT"/>
    <property type="match status" value="7"/>
</dbReference>
<reference evidence="3" key="2">
    <citation type="submission" date="2025-08" db="UniProtKB">
        <authorList>
            <consortium name="Ensembl"/>
        </authorList>
    </citation>
    <scope>IDENTIFICATION</scope>
</reference>
<dbReference type="InterPro" id="IPR002999">
    <property type="entry name" value="Tudor"/>
</dbReference>
<dbReference type="SMART" id="SM00333">
    <property type="entry name" value="TUDOR"/>
    <property type="match status" value="7"/>
</dbReference>
<dbReference type="Ensembl" id="ENSGWIT00000058389.1">
    <property type="protein sequence ID" value="ENSGWIP00000054171.1"/>
    <property type="gene ID" value="ENSGWIG00000025937.1"/>
</dbReference>
<proteinExistence type="predicted"/>
<feature type="region of interest" description="Disordered" evidence="1">
    <location>
        <begin position="1206"/>
        <end position="1227"/>
    </location>
</feature>
<dbReference type="Pfam" id="PF00567">
    <property type="entry name" value="TUDOR"/>
    <property type="match status" value="7"/>
</dbReference>
<feature type="domain" description="Tudor" evidence="2">
    <location>
        <begin position="975"/>
        <end position="1031"/>
    </location>
</feature>
<sequence length="2135" mass="239092">MSSIHGLPLRGSDAKVLLTRVHIHPLSMLVEFWGKFSLEKTEQFECLAKDIQSPGKPFQFLDGVPGDQCLVQIDNVWYRCRIVSGTGSNYSVFLIDKGITCHSATDKLAWGRKEHFLLPPEVEFCVLANVLPVSLENKWSPVALDFLRSLPGKCVNAHVQEVLVQQRIFVLHVPCLSKQMYEMGFAKKLSPESFQGFLLASLQSKNKAEQAVAALPQAKEADERLQKQHDFFYPELPEETVETVIVTEVVNPQIIFCQLKVFSRELTKLSEQLRRICEGRVSTCVIDSEMIASPCAARGPDGRWYRSVLQQVFPTNKVMEVLNVDYGTKQFVQMKNIRPLGGEFFRMPVVTYLCSLHGVSDKGLGWTTSQTEYLRSLLLSKTVIAKFEYQSASEGVHFVTFYGDDDTNINNMFSLKEKCLPQSEKIIQNNTIQNSGLSQQESLKHRKTLSHPLEIKQVTDTLPIPIVELSLNSTYVASVQHVSNPSEFWIQIQTHAQEVDNLMDRIYHLYKDSPSKDAVKNPSVGLYCAAKLENGDIYRAIVAEVGETQVKVFLVDYGNSEVVDRVNIRPLPTAFKMLPRQALKCSLSGVKPKDRKWSQNASDFFYNVVMDKTLNALITAKYDDGYAVQLSEPRAQGEQDVSAMMCSLDFAEKAEVQRQSKNKITTQSDVMLVTQHPDGRMSSVSVNREVSCPNKNLTHLAKNEKRVTTYKEHMFPIGSVLDVNVSFIKSPNDFWCQLAHNAGYLKVLMHELQVFYADSVFVPPIEMTCVVRHPKNGRWYRGLVINKHETPHLDVLLVDYGQTKTVSLYDLRKIQPEFLTLNGQAFRCSLMNPAVPTLAAIEWNEEATARFKSFVETAASNCVILKCTIFAVMYSEQKIMFNVVDLETPFESICTTMVSLIKSAPEKAQGQSLRLDSYYYSTHNVKTGTEERVTVTCVNDIGQFYCQLEKNTEVLKSLQKKVSNLCHQLEKEKLPKIFGTLCFARYTDGQWYRGHIKATKPALVVHFVDYGNTNEVANSDLLPVPKEASDIMSVPVQAVVCGLSDVGGDIPTKAVSWFENTVTEVKFRALIVGKEPDGKLLVELYQGDVQINAKVKKLFQIKTTKDEQVVYQRQRRPEITKPYPKQANGDQLQPMKRNSITASKPHQKKDECKSTDSDPALMSKNEMGTKSQSFKSAVTKFYTPPPQRQSGDSLSLPKYQNDDMEAKHLKSKSPISSHQKENEVKKLPKLADLPPQSIAADMVAEVYVSHCNSPLSFYVQCIRDEAELFSLVEKLNNPQTTADANKIENVQPGDLVQAEFADDSSWYRAVVQEVHDKTEALVEFVDFGNTAMTSFSNLRRLDESLLRLPSYCTHCILSGAVSLRKEIILDPDVVSAFKEDISGSSEEKIFRCRFIKNVEAMWEVSLEDCGVDVVCKVPTRLSEVTSEDLEKESVQMSEKVPVKPHSLQYHQQEFLEGQQLQVFITAINDDQTFWCQSANSERLSKISSLAEVGNKIDHQCIIKGALLSGSSCIALYSEDQLWYRAEVIDTKEDELNVLFVDYGNTSQVNMADVREISSDMMEIPQQAFLCFLEGFDLSCGSWVSSAYNELSTLLMDKSLELTVTKVTKEEGKIKLAVQLEFEGVVINETMKSWWKCSLVEPEQPPPEQGSNVTESAGADEPQEEVKSSVGLTISESKNHDQHRVDTPNSSRLVEVVSMSLNSSDIIVNPEESENPEVSTELLKEETVPADEDGKLTEMAETSEVPVDDKDGQEVLSSGSKTCFNADNEKESESMVNPVEKEDFYSPAEEQPLETEVFNEEPQHEEVNSSSDSSSNISGPAEQVHGRKALKDCPVSRMTSVRMVPCEALTQINKFNSQEDSDTNLEVPSQIQTEPIPPINVHSAELLDILQEQEPEERNVAQDEGAGVSAAPEIELICENKMAAHQEEALADVDDAPTELHPDNDPPPEETRLSDICTESKESSDECEGDCQSSETAEEVIPQTEVDLDQQKEKLLDDSADESTEVNNEPLETSVVSVKRREEFEEEDSISNEDDQNLESASFDEQDFYGSASDTETVVCKYETPEMVQLMDEVTGLVGDISLSDSCPDLLADAEDSDLLVSTLPQETPELDDRAVTEEMSAENSLAPTVADDSPL</sequence>
<feature type="compositionally biased region" description="Basic and acidic residues" evidence="1">
    <location>
        <begin position="1721"/>
        <end position="1737"/>
    </location>
</feature>
<dbReference type="Gene3D" id="2.40.50.90">
    <property type="match status" value="5"/>
</dbReference>